<organism evidence="1 2">
    <name type="scientific">Agrobacterium tumefaciens</name>
    <dbReference type="NCBI Taxonomy" id="358"/>
    <lineage>
        <taxon>Bacteria</taxon>
        <taxon>Pseudomonadati</taxon>
        <taxon>Pseudomonadota</taxon>
        <taxon>Alphaproteobacteria</taxon>
        <taxon>Hyphomicrobiales</taxon>
        <taxon>Rhizobiaceae</taxon>
        <taxon>Rhizobium/Agrobacterium group</taxon>
        <taxon>Agrobacterium</taxon>
        <taxon>Agrobacterium tumefaciens complex</taxon>
    </lineage>
</organism>
<reference evidence="1 2" key="1">
    <citation type="submission" date="2019-04" db="EMBL/GenBank/DDBJ databases">
        <title>Complete genome sequence of Agrobacterium tumefaciens CFBP6624.</title>
        <authorList>
            <person name="Haryono M."/>
            <person name="Lin Y.-C."/>
            <person name="Lai E.-M."/>
            <person name="Kuo C.-H."/>
        </authorList>
    </citation>
    <scope>NUCLEOTIDE SEQUENCE [LARGE SCALE GENOMIC DNA]</scope>
    <source>
        <strain evidence="1 2">CFBP6624</strain>
    </source>
</reference>
<gene>
    <name evidence="1" type="ORF">CFBP6624_17740</name>
</gene>
<accession>A0AAE6ELS1</accession>
<dbReference type="AlphaFoldDB" id="A0AAE6ELS1"/>
<name>A0AAE6ELS1_AGRTU</name>
<dbReference type="Proteomes" id="UP000298646">
    <property type="component" value="Chromosome linear"/>
</dbReference>
<dbReference type="RefSeq" id="WP_137086748.1">
    <property type="nucleotide sequence ID" value="NZ_CP039908.1"/>
</dbReference>
<evidence type="ECO:0000313" key="1">
    <source>
        <dbReference type="EMBL" id="QCM02057.1"/>
    </source>
</evidence>
<evidence type="ECO:0000313" key="2">
    <source>
        <dbReference type="Proteomes" id="UP000298646"/>
    </source>
</evidence>
<proteinExistence type="predicted"/>
<dbReference type="EMBL" id="CP039908">
    <property type="protein sequence ID" value="QCM02057.1"/>
    <property type="molecule type" value="Genomic_DNA"/>
</dbReference>
<protein>
    <submittedName>
        <fullName evidence="1">Uncharacterized protein</fullName>
    </submittedName>
</protein>
<sequence length="121" mass="13493">MVYVHRNPSSEIVGVYANSQGGIAEEWLADDNAEVVAFLNPEPAQVETVVYGVDLWGRMTEEEAEQVLSEMESQPARTRKIFEAANSYRSVHELWPLLVQIATTLFGEERAAQILAPSSQQ</sequence>